<dbReference type="PANTHER" id="PTHR30329">
    <property type="entry name" value="STATOR ELEMENT OF FLAGELLAR MOTOR COMPLEX"/>
    <property type="match status" value="1"/>
</dbReference>
<dbReference type="EMBL" id="JAKZGS010000012">
    <property type="protein sequence ID" value="MCH7399121.1"/>
    <property type="molecule type" value="Genomic_DNA"/>
</dbReference>
<evidence type="ECO:0000256" key="2">
    <source>
        <dbReference type="SAM" id="Coils"/>
    </source>
</evidence>
<proteinExistence type="predicted"/>
<comment type="caution">
    <text evidence="4">The sequence shown here is derived from an EMBL/GenBank/DDBJ whole genome shotgun (WGS) entry which is preliminary data.</text>
</comment>
<evidence type="ECO:0000259" key="3">
    <source>
        <dbReference type="PROSITE" id="PS51123"/>
    </source>
</evidence>
<keyword evidence="5" id="KW-1185">Reference proteome</keyword>
<keyword evidence="2" id="KW-0175">Coiled coil</keyword>
<dbReference type="PROSITE" id="PS51123">
    <property type="entry name" value="OMPA_2"/>
    <property type="match status" value="1"/>
</dbReference>
<dbReference type="InterPro" id="IPR006665">
    <property type="entry name" value="OmpA-like"/>
</dbReference>
<evidence type="ECO:0000256" key="1">
    <source>
        <dbReference type="PROSITE-ProRule" id="PRU00473"/>
    </source>
</evidence>
<dbReference type="PANTHER" id="PTHR30329:SF21">
    <property type="entry name" value="LIPOPROTEIN YIAD-RELATED"/>
    <property type="match status" value="1"/>
</dbReference>
<dbReference type="CDD" id="cd07185">
    <property type="entry name" value="OmpA_C-like"/>
    <property type="match status" value="1"/>
</dbReference>
<dbReference type="RefSeq" id="WP_241275624.1">
    <property type="nucleotide sequence ID" value="NZ_JAKZGS010000012.1"/>
</dbReference>
<dbReference type="InterPro" id="IPR050330">
    <property type="entry name" value="Bact_OuterMem_StrucFunc"/>
</dbReference>
<reference evidence="4" key="1">
    <citation type="submission" date="2022-03" db="EMBL/GenBank/DDBJ databases">
        <title>De novo assembled genomes of Belliella spp. (Cyclobacteriaceae) strains.</title>
        <authorList>
            <person name="Szabo A."/>
            <person name="Korponai K."/>
            <person name="Felfoldi T."/>
        </authorList>
    </citation>
    <scope>NUCLEOTIDE SEQUENCE</scope>
    <source>
        <strain evidence="4">DSM 107340</strain>
    </source>
</reference>
<dbReference type="Pfam" id="PF00691">
    <property type="entry name" value="OmpA"/>
    <property type="match status" value="1"/>
</dbReference>
<dbReference type="InterPro" id="IPR036737">
    <property type="entry name" value="OmpA-like_sf"/>
</dbReference>
<evidence type="ECO:0000313" key="4">
    <source>
        <dbReference type="EMBL" id="MCH7399121.1"/>
    </source>
</evidence>
<evidence type="ECO:0000313" key="5">
    <source>
        <dbReference type="Proteomes" id="UP001165488"/>
    </source>
</evidence>
<feature type="domain" description="OmpA-like" evidence="3">
    <location>
        <begin position="151"/>
        <end position="273"/>
    </location>
</feature>
<name>A0ABS9UR84_9BACT</name>
<organism evidence="4 5">
    <name type="scientific">Belliella calami</name>
    <dbReference type="NCBI Taxonomy" id="2923436"/>
    <lineage>
        <taxon>Bacteria</taxon>
        <taxon>Pseudomonadati</taxon>
        <taxon>Bacteroidota</taxon>
        <taxon>Cytophagia</taxon>
        <taxon>Cytophagales</taxon>
        <taxon>Cyclobacteriaceae</taxon>
        <taxon>Belliella</taxon>
    </lineage>
</organism>
<protein>
    <submittedName>
        <fullName evidence="4">OmpA family protein</fullName>
    </submittedName>
</protein>
<dbReference type="Proteomes" id="UP001165488">
    <property type="component" value="Unassembled WGS sequence"/>
</dbReference>
<accession>A0ABS9UR84</accession>
<dbReference type="Gene3D" id="3.30.1330.60">
    <property type="entry name" value="OmpA-like domain"/>
    <property type="match status" value="1"/>
</dbReference>
<feature type="coiled-coil region" evidence="2">
    <location>
        <begin position="31"/>
        <end position="79"/>
    </location>
</feature>
<keyword evidence="1" id="KW-0472">Membrane</keyword>
<dbReference type="PROSITE" id="PS51257">
    <property type="entry name" value="PROKAR_LIPOPROTEIN"/>
    <property type="match status" value="1"/>
</dbReference>
<gene>
    <name evidence="4" type="ORF">MM236_14045</name>
</gene>
<sequence length="281" mass="31427">MKRIILITLVSGSLMASCVSKKKYVALENDLNTTSFHLAETKSEKEKLEEENRILEERFARIEQRVEEYNAKINSLRETSDSKFSLDGAVPMSNNSRKKLEATLANVDPEKLANARTMEDSVNLAISYNLKKSISDGSAEENEDITIDIDKTVVMISVSDRLLFNTGSFVVSRNADGLLKKLAEVINSEPSMEVMIEGHTDPRSISTSVLQDNWDLSVKRATSIVRALESKYNVAPEKLIAAGRSSYSPLVDNDSAENMAKNRRTRIIILPDLDKFFALME</sequence>
<dbReference type="SUPFAM" id="SSF103088">
    <property type="entry name" value="OmpA-like"/>
    <property type="match status" value="1"/>
</dbReference>